<dbReference type="RefSeq" id="WP_251918393.1">
    <property type="nucleotide sequence ID" value="NZ_JAMRXG010000027.1"/>
</dbReference>
<organism evidence="1 2">
    <name type="scientific">Nocardia pulmonis</name>
    <dbReference type="NCBI Taxonomy" id="2951408"/>
    <lineage>
        <taxon>Bacteria</taxon>
        <taxon>Bacillati</taxon>
        <taxon>Actinomycetota</taxon>
        <taxon>Actinomycetes</taxon>
        <taxon>Mycobacteriales</taxon>
        <taxon>Nocardiaceae</taxon>
        <taxon>Nocardia</taxon>
    </lineage>
</organism>
<evidence type="ECO:0000313" key="2">
    <source>
        <dbReference type="Proteomes" id="UP001139157"/>
    </source>
</evidence>
<dbReference type="InterPro" id="IPR018724">
    <property type="entry name" value="2OG-Fe_dioxygenase"/>
</dbReference>
<sequence>MPNFGPEGFKLVDLPPVGEDILRSYHEVELDPYIASGTRYKRFSQYRLTHTSDHGWEFELLPHRAYTAFKKFNPVAGGMLREYQPISVDFRPLVKAVLDEHDFLDPSVDWQINVHQNRSVTTHEKPAPLTPEGKHQDGHEFVMISVLNRTNVVGGQMRLWRDPQDTQPLWEGTLQPGDAALLDDRAVYHDVTDIVPGPEGDTGSRDILIVSFSRWDEKWYGDEHDQAVLSEAAR</sequence>
<dbReference type="EMBL" id="JAMRXG010000027">
    <property type="protein sequence ID" value="MCM6778781.1"/>
    <property type="molecule type" value="Genomic_DNA"/>
</dbReference>
<dbReference type="Pfam" id="PF10014">
    <property type="entry name" value="2OG-Fe_Oxy_2"/>
    <property type="match status" value="1"/>
</dbReference>
<proteinExistence type="predicted"/>
<gene>
    <name evidence="1" type="ORF">NDR86_35415</name>
</gene>
<keyword evidence="1" id="KW-0560">Oxidoreductase</keyword>
<dbReference type="Gene3D" id="2.60.120.620">
    <property type="entry name" value="q2cbj1_9rhob like domain"/>
    <property type="match status" value="1"/>
</dbReference>
<accession>A0A9X2J363</accession>
<name>A0A9X2J363_9NOCA</name>
<evidence type="ECO:0000313" key="1">
    <source>
        <dbReference type="EMBL" id="MCM6778781.1"/>
    </source>
</evidence>
<dbReference type="AlphaFoldDB" id="A0A9X2J363"/>
<dbReference type="GO" id="GO:0051213">
    <property type="term" value="F:dioxygenase activity"/>
    <property type="evidence" value="ECO:0007669"/>
    <property type="project" value="UniProtKB-KW"/>
</dbReference>
<reference evidence="1" key="1">
    <citation type="submission" date="2022-06" db="EMBL/GenBank/DDBJ databases">
        <title>Novel species in genus nocardia.</title>
        <authorList>
            <person name="Li F."/>
        </authorList>
    </citation>
    <scope>NUCLEOTIDE SEQUENCE</scope>
    <source>
        <strain evidence="1">CDC141</strain>
    </source>
</reference>
<keyword evidence="2" id="KW-1185">Reference proteome</keyword>
<keyword evidence="1" id="KW-0223">Dioxygenase</keyword>
<comment type="caution">
    <text evidence="1">The sequence shown here is derived from an EMBL/GenBank/DDBJ whole genome shotgun (WGS) entry which is preliminary data.</text>
</comment>
<protein>
    <submittedName>
        <fullName evidence="1">2OG-Fe dioxygenase family protein</fullName>
    </submittedName>
</protein>
<dbReference type="Proteomes" id="UP001139157">
    <property type="component" value="Unassembled WGS sequence"/>
</dbReference>